<evidence type="ECO:0000256" key="2">
    <source>
        <dbReference type="ARBA" id="ARBA00022801"/>
    </source>
</evidence>
<dbReference type="CDD" id="cd01837">
    <property type="entry name" value="SGNH_plant_lipase_like"/>
    <property type="match status" value="1"/>
</dbReference>
<sequence length="394" mass="43403">MCDSESMKRSFPLLCSRGLLMGFVSERCVVVGVILHMATASFLLSICSAKDLPALYIFGDSLVDAGNNFYINTAAKANFPNGIDFGNPIGIPSGRFTNGRIVTDILGEELGLTSFTPPYLAPTTTGDVILKGVNYASSASGILNDTERFFGHQIHMDKQISNFVKTRQDIISRIGSQAAKKHSKQAIFFVSIGSNDIIFGRWQNSSSWNTLLDTIISRFRSQLVNTGCKLWVQRLYNLDARKFIVTNSASVGCIPFVRDVHSSVDSCVAVMNQKAQSFNSRLNSLLAELTKNLEASTFICANVYAMLDDILNNYMTSYDFEVADAACCHIAGAGLHGGLIPCGALSQVCPDRSKYVFWDPFHLTETSYEIIAKQMMDGDLNYISPMNIRQLLKY</sequence>
<comment type="caution">
    <text evidence="4">The sequence shown here is derived from an EMBL/GenBank/DDBJ whole genome shotgun (WGS) entry which is preliminary data.</text>
</comment>
<keyword evidence="5" id="KW-1185">Reference proteome</keyword>
<dbReference type="InterPro" id="IPR051058">
    <property type="entry name" value="GDSL_Est/Lipase"/>
</dbReference>
<organism evidence="4 5">
    <name type="scientific">Salix dunnii</name>
    <dbReference type="NCBI Taxonomy" id="1413687"/>
    <lineage>
        <taxon>Eukaryota</taxon>
        <taxon>Viridiplantae</taxon>
        <taxon>Streptophyta</taxon>
        <taxon>Embryophyta</taxon>
        <taxon>Tracheophyta</taxon>
        <taxon>Spermatophyta</taxon>
        <taxon>Magnoliopsida</taxon>
        <taxon>eudicotyledons</taxon>
        <taxon>Gunneridae</taxon>
        <taxon>Pentapetalae</taxon>
        <taxon>rosids</taxon>
        <taxon>fabids</taxon>
        <taxon>Malpighiales</taxon>
        <taxon>Salicaceae</taxon>
        <taxon>Saliceae</taxon>
        <taxon>Salix</taxon>
    </lineage>
</organism>
<evidence type="ECO:0000256" key="1">
    <source>
        <dbReference type="ARBA" id="ARBA00008668"/>
    </source>
</evidence>
<dbReference type="InterPro" id="IPR008265">
    <property type="entry name" value="Lipase_GDSL_AS"/>
</dbReference>
<proteinExistence type="inferred from homology"/>
<comment type="similarity">
    <text evidence="1">Belongs to the 'GDSL' lipolytic enzyme family.</text>
</comment>
<dbReference type="PROSITE" id="PS01098">
    <property type="entry name" value="LIPASE_GDSL_SER"/>
    <property type="match status" value="1"/>
</dbReference>
<dbReference type="GO" id="GO:0016042">
    <property type="term" value="P:lipid catabolic process"/>
    <property type="evidence" value="ECO:0007669"/>
    <property type="project" value="UniProtKB-KW"/>
</dbReference>
<dbReference type="Proteomes" id="UP000657918">
    <property type="component" value="Chromosome 8"/>
</dbReference>
<dbReference type="GO" id="GO:0016298">
    <property type="term" value="F:lipase activity"/>
    <property type="evidence" value="ECO:0007669"/>
    <property type="project" value="InterPro"/>
</dbReference>
<reference evidence="4 5" key="1">
    <citation type="submission" date="2020-10" db="EMBL/GenBank/DDBJ databases">
        <title>Plant Genome Project.</title>
        <authorList>
            <person name="Zhang R.-G."/>
        </authorList>
    </citation>
    <scope>NUCLEOTIDE SEQUENCE [LARGE SCALE GENOMIC DNA]</scope>
    <source>
        <strain evidence="4">FAFU-HL-1</strain>
        <tissue evidence="4">Leaf</tissue>
    </source>
</reference>
<dbReference type="InterPro" id="IPR036514">
    <property type="entry name" value="SGNH_hydro_sf"/>
</dbReference>
<dbReference type="PANTHER" id="PTHR45648:SF9">
    <property type="entry name" value="PROLINE-RICH PROTEIN APG, PUTATIVE-RELATED"/>
    <property type="match status" value="1"/>
</dbReference>
<accession>A0A835JXX8</accession>
<evidence type="ECO:0000313" key="5">
    <source>
        <dbReference type="Proteomes" id="UP000657918"/>
    </source>
</evidence>
<dbReference type="EMBL" id="JADGMS010000008">
    <property type="protein sequence ID" value="KAF9677208.1"/>
    <property type="molecule type" value="Genomic_DNA"/>
</dbReference>
<evidence type="ECO:0000313" key="4">
    <source>
        <dbReference type="EMBL" id="KAF9677208.1"/>
    </source>
</evidence>
<dbReference type="Pfam" id="PF00657">
    <property type="entry name" value="Lipase_GDSL"/>
    <property type="match status" value="1"/>
</dbReference>
<dbReference type="Gene3D" id="3.40.50.1110">
    <property type="entry name" value="SGNH hydrolase"/>
    <property type="match status" value="1"/>
</dbReference>
<dbReference type="PANTHER" id="PTHR45648">
    <property type="entry name" value="GDSL LIPASE/ACYLHYDROLASE FAMILY PROTEIN (AFU_ORTHOLOGUE AFUA_4G14700)"/>
    <property type="match status" value="1"/>
</dbReference>
<keyword evidence="3" id="KW-0442">Lipid degradation</keyword>
<dbReference type="InterPro" id="IPR035669">
    <property type="entry name" value="SGNH_plant_lipase-like"/>
</dbReference>
<dbReference type="AlphaFoldDB" id="A0A835JXX8"/>
<dbReference type="InterPro" id="IPR001087">
    <property type="entry name" value="GDSL"/>
</dbReference>
<protein>
    <submittedName>
        <fullName evidence="4">Uncharacterized protein</fullName>
    </submittedName>
</protein>
<gene>
    <name evidence="4" type="ORF">SADUNF_Sadunf08G0084100</name>
</gene>
<name>A0A835JXX8_9ROSI</name>
<dbReference type="OrthoDB" id="1600564at2759"/>
<evidence type="ECO:0000256" key="3">
    <source>
        <dbReference type="ARBA" id="ARBA00022963"/>
    </source>
</evidence>
<keyword evidence="3" id="KW-0443">Lipid metabolism</keyword>
<keyword evidence="2" id="KW-0378">Hydrolase</keyword>
<dbReference type="SUPFAM" id="SSF52266">
    <property type="entry name" value="SGNH hydrolase"/>
    <property type="match status" value="1"/>
</dbReference>